<reference evidence="2 3" key="1">
    <citation type="submission" date="2020-08" db="EMBL/GenBank/DDBJ databases">
        <title>Sequencing the genomes of 1000 actinobacteria strains.</title>
        <authorList>
            <person name="Klenk H.-P."/>
        </authorList>
    </citation>
    <scope>NUCLEOTIDE SEQUENCE [LARGE SCALE GENOMIC DNA]</scope>
    <source>
        <strain evidence="2 3">DSM 45823</strain>
    </source>
</reference>
<dbReference type="Proteomes" id="UP000539313">
    <property type="component" value="Unassembled WGS sequence"/>
</dbReference>
<dbReference type="PANTHER" id="PTHR36437:SF2">
    <property type="entry name" value="GLYOXALASE_BLEOMYCIN RESISTANCE PROTEIN_DIOXYGENASE"/>
    <property type="match status" value="1"/>
</dbReference>
<accession>A0A7W3RB13</accession>
<dbReference type="GO" id="GO:0016829">
    <property type="term" value="F:lyase activity"/>
    <property type="evidence" value="ECO:0007669"/>
    <property type="project" value="UniProtKB-KW"/>
</dbReference>
<evidence type="ECO:0000313" key="3">
    <source>
        <dbReference type="Proteomes" id="UP000539313"/>
    </source>
</evidence>
<evidence type="ECO:0000259" key="1">
    <source>
        <dbReference type="PROSITE" id="PS51819"/>
    </source>
</evidence>
<sequence>MSSTNTTTTCQEAAMITGLGVATVWVLDQDRAKDFFVDKLGMEVRDDLTLGEGGMRWVTVGAKDQPDLMLTLMVPGPPTHDPETAEQIKALIAKGALGAGAFTTDDCEGDYRAMKARGVNFLQEPQKRPYGVEAIFRDDFGNWFSLTQPSAELDESVGWS</sequence>
<dbReference type="PROSITE" id="PS51819">
    <property type="entry name" value="VOC"/>
    <property type="match status" value="1"/>
</dbReference>
<evidence type="ECO:0000313" key="2">
    <source>
        <dbReference type="EMBL" id="MBA9006391.1"/>
    </source>
</evidence>
<keyword evidence="2" id="KW-0223">Dioxygenase</keyword>
<comment type="caution">
    <text evidence="2">The sequence shown here is derived from an EMBL/GenBank/DDBJ whole genome shotgun (WGS) entry which is preliminary data.</text>
</comment>
<dbReference type="Pfam" id="PF00903">
    <property type="entry name" value="Glyoxalase"/>
    <property type="match status" value="1"/>
</dbReference>
<dbReference type="RefSeq" id="WP_220500307.1">
    <property type="nucleotide sequence ID" value="NZ_JACJII010000001.1"/>
</dbReference>
<dbReference type="PANTHER" id="PTHR36437">
    <property type="entry name" value="GLYOXALASE/BLEOMYCIN RESISTANCE PROTEIN/DIOXYGENASE"/>
    <property type="match status" value="1"/>
</dbReference>
<gene>
    <name evidence="2" type="ORF">HNR21_005273</name>
</gene>
<keyword evidence="3" id="KW-1185">Reference proteome</keyword>
<feature type="domain" description="VOC" evidence="1">
    <location>
        <begin position="18"/>
        <end position="149"/>
    </location>
</feature>
<dbReference type="EMBL" id="JACJII010000001">
    <property type="protein sequence ID" value="MBA9006391.1"/>
    <property type="molecule type" value="Genomic_DNA"/>
</dbReference>
<keyword evidence="2" id="KW-0456">Lyase</keyword>
<dbReference type="InterPro" id="IPR037523">
    <property type="entry name" value="VOC_core"/>
</dbReference>
<name>A0A7W3RB13_9ACTN</name>
<protein>
    <submittedName>
        <fullName evidence="2">Catechol 2,3-dioxygenase-like lactoylglutathione lyase family enzyme</fullName>
    </submittedName>
</protein>
<proteinExistence type="predicted"/>
<organism evidence="2 3">
    <name type="scientific">Thermomonospora cellulosilytica</name>
    <dbReference type="NCBI Taxonomy" id="1411118"/>
    <lineage>
        <taxon>Bacteria</taxon>
        <taxon>Bacillati</taxon>
        <taxon>Actinomycetota</taxon>
        <taxon>Actinomycetes</taxon>
        <taxon>Streptosporangiales</taxon>
        <taxon>Thermomonosporaceae</taxon>
        <taxon>Thermomonospora</taxon>
    </lineage>
</organism>
<dbReference type="InterPro" id="IPR004360">
    <property type="entry name" value="Glyas_Fos-R_dOase_dom"/>
</dbReference>
<dbReference type="SUPFAM" id="SSF54593">
    <property type="entry name" value="Glyoxalase/Bleomycin resistance protein/Dihydroxybiphenyl dioxygenase"/>
    <property type="match status" value="1"/>
</dbReference>
<keyword evidence="2" id="KW-0560">Oxidoreductase</keyword>
<dbReference type="GO" id="GO:0051213">
    <property type="term" value="F:dioxygenase activity"/>
    <property type="evidence" value="ECO:0007669"/>
    <property type="project" value="UniProtKB-KW"/>
</dbReference>
<dbReference type="Gene3D" id="3.10.180.10">
    <property type="entry name" value="2,3-Dihydroxybiphenyl 1,2-Dioxygenase, domain 1"/>
    <property type="match status" value="1"/>
</dbReference>
<dbReference type="AlphaFoldDB" id="A0A7W3RB13"/>
<dbReference type="InterPro" id="IPR029068">
    <property type="entry name" value="Glyas_Bleomycin-R_OHBP_Dase"/>
</dbReference>